<dbReference type="GO" id="GO:0003700">
    <property type="term" value="F:DNA-binding transcription factor activity"/>
    <property type="evidence" value="ECO:0007669"/>
    <property type="project" value="InterPro"/>
</dbReference>
<dbReference type="InterPro" id="IPR009057">
    <property type="entry name" value="Homeodomain-like_sf"/>
</dbReference>
<feature type="domain" description="HTH araC/xylS-type" evidence="4">
    <location>
        <begin position="31"/>
        <end position="129"/>
    </location>
</feature>
<evidence type="ECO:0000256" key="2">
    <source>
        <dbReference type="ARBA" id="ARBA00023125"/>
    </source>
</evidence>
<dbReference type="EMBL" id="CP063311">
    <property type="protein sequence ID" value="QOV22990.1"/>
    <property type="molecule type" value="Genomic_DNA"/>
</dbReference>
<evidence type="ECO:0000259" key="4">
    <source>
        <dbReference type="PROSITE" id="PS01124"/>
    </source>
</evidence>
<dbReference type="InterPro" id="IPR018062">
    <property type="entry name" value="HTH_AraC-typ_CS"/>
</dbReference>
<dbReference type="PANTHER" id="PTHR46796">
    <property type="entry name" value="HTH-TYPE TRANSCRIPTIONAL ACTIVATOR RHAS-RELATED"/>
    <property type="match status" value="1"/>
</dbReference>
<sequence length="145" mass="16751">MIINAKRNTHHCECGIEQENYESSFGLHSLKLVLKYIDLYLDQNLTLDELAQQINFSRSYLCYRFKQITGISLHQYIIRQRVYRAKGLLESSSMSLSEIAVYCGFYNHSHLTRAFKRLLGVPPSAFRVGATNSIPVPERDWCSTL</sequence>
<dbReference type="AlphaFoldDB" id="A0A7S6U2H1"/>
<keyword evidence="3" id="KW-0804">Transcription</keyword>
<gene>
    <name evidence="5" type="ORF">IM676_01085</name>
</gene>
<organism evidence="5 6">
    <name type="scientific">Anabaenopsis elenkinii CCIBt3563</name>
    <dbReference type="NCBI Taxonomy" id="2779889"/>
    <lineage>
        <taxon>Bacteria</taxon>
        <taxon>Bacillati</taxon>
        <taxon>Cyanobacteriota</taxon>
        <taxon>Cyanophyceae</taxon>
        <taxon>Nostocales</taxon>
        <taxon>Nodulariaceae</taxon>
        <taxon>Anabaenopsis</taxon>
    </lineage>
</organism>
<evidence type="ECO:0000313" key="6">
    <source>
        <dbReference type="Proteomes" id="UP000593846"/>
    </source>
</evidence>
<accession>A0A7S6U2H1</accession>
<evidence type="ECO:0000256" key="1">
    <source>
        <dbReference type="ARBA" id="ARBA00023015"/>
    </source>
</evidence>
<dbReference type="PROSITE" id="PS01124">
    <property type="entry name" value="HTH_ARAC_FAMILY_2"/>
    <property type="match status" value="1"/>
</dbReference>
<dbReference type="RefSeq" id="WP_200988600.1">
    <property type="nucleotide sequence ID" value="NZ_CP063311.1"/>
</dbReference>
<name>A0A7S6U2H1_9CYAN</name>
<proteinExistence type="predicted"/>
<dbReference type="SUPFAM" id="SSF46689">
    <property type="entry name" value="Homeodomain-like"/>
    <property type="match status" value="2"/>
</dbReference>
<keyword evidence="6" id="KW-1185">Reference proteome</keyword>
<dbReference type="KEGG" id="aee:IM676_01085"/>
<evidence type="ECO:0000313" key="5">
    <source>
        <dbReference type="EMBL" id="QOV22990.1"/>
    </source>
</evidence>
<protein>
    <submittedName>
        <fullName evidence="5">Helix-turn-helix transcriptional regulator</fullName>
    </submittedName>
</protein>
<dbReference type="SMART" id="SM00342">
    <property type="entry name" value="HTH_ARAC"/>
    <property type="match status" value="1"/>
</dbReference>
<dbReference type="PANTHER" id="PTHR46796:SF6">
    <property type="entry name" value="ARAC SUBFAMILY"/>
    <property type="match status" value="1"/>
</dbReference>
<reference evidence="6" key="1">
    <citation type="submission" date="2020-10" db="EMBL/GenBank/DDBJ databases">
        <title>Genome-based taxonomic classification of the species Anabaenopsis elenkinii.</title>
        <authorList>
            <person name="Delbaje E."/>
            <person name="Andreote A.P.D."/>
            <person name="Pellegrinetti T.A."/>
            <person name="Cruz R.B."/>
            <person name="Branco L.H.Z."/>
            <person name="Fiore M.F."/>
        </authorList>
    </citation>
    <scope>NUCLEOTIDE SEQUENCE [LARGE SCALE GENOMIC DNA]</scope>
    <source>
        <strain evidence="6">CCIBt3563</strain>
    </source>
</reference>
<dbReference type="InterPro" id="IPR018060">
    <property type="entry name" value="HTH_AraC"/>
</dbReference>
<evidence type="ECO:0000256" key="3">
    <source>
        <dbReference type="ARBA" id="ARBA00023163"/>
    </source>
</evidence>
<dbReference type="Proteomes" id="UP000593846">
    <property type="component" value="Chromosome"/>
</dbReference>
<dbReference type="Gene3D" id="1.10.10.60">
    <property type="entry name" value="Homeodomain-like"/>
    <property type="match status" value="2"/>
</dbReference>
<keyword evidence="1" id="KW-0805">Transcription regulation</keyword>
<dbReference type="InterPro" id="IPR050204">
    <property type="entry name" value="AraC_XylS_family_regulators"/>
</dbReference>
<dbReference type="Pfam" id="PF12833">
    <property type="entry name" value="HTH_18"/>
    <property type="match status" value="1"/>
</dbReference>
<keyword evidence="2" id="KW-0238">DNA-binding</keyword>
<dbReference type="GO" id="GO:0043565">
    <property type="term" value="F:sequence-specific DNA binding"/>
    <property type="evidence" value="ECO:0007669"/>
    <property type="project" value="InterPro"/>
</dbReference>
<dbReference type="PROSITE" id="PS00041">
    <property type="entry name" value="HTH_ARAC_FAMILY_1"/>
    <property type="match status" value="1"/>
</dbReference>